<evidence type="ECO:0000313" key="2">
    <source>
        <dbReference type="Proteomes" id="UP000617951"/>
    </source>
</evidence>
<organism evidence="1 2">
    <name type="scientific">Guopingia tenuis</name>
    <dbReference type="NCBI Taxonomy" id="2763656"/>
    <lineage>
        <taxon>Bacteria</taxon>
        <taxon>Bacillati</taxon>
        <taxon>Bacillota</taxon>
        <taxon>Clostridia</taxon>
        <taxon>Christensenellales</taxon>
        <taxon>Christensenellaceae</taxon>
        <taxon>Guopingia</taxon>
    </lineage>
</organism>
<sequence length="30" mass="3687">MDAKETVYKLFEKTGNINYFLLYRELEKDD</sequence>
<dbReference type="AlphaFoldDB" id="A0A926DHH1"/>
<keyword evidence="2" id="KW-1185">Reference proteome</keyword>
<name>A0A926DHH1_9FIRM</name>
<dbReference type="InterPro" id="IPR025617">
    <property type="entry name" value="YqzL"/>
</dbReference>
<dbReference type="Pfam" id="PF14006">
    <property type="entry name" value="YqzL"/>
    <property type="match status" value="1"/>
</dbReference>
<proteinExistence type="predicted"/>
<dbReference type="RefSeq" id="WP_178621168.1">
    <property type="nucleotide sequence ID" value="NZ_JACRSS010000001.1"/>
</dbReference>
<protein>
    <submittedName>
        <fullName evidence="1">YqzL family protein</fullName>
    </submittedName>
</protein>
<comment type="caution">
    <text evidence="1">The sequence shown here is derived from an EMBL/GenBank/DDBJ whole genome shotgun (WGS) entry which is preliminary data.</text>
</comment>
<reference evidence="1" key="1">
    <citation type="submission" date="2020-08" db="EMBL/GenBank/DDBJ databases">
        <title>Genome public.</title>
        <authorList>
            <person name="Liu C."/>
            <person name="Sun Q."/>
        </authorList>
    </citation>
    <scope>NUCLEOTIDE SEQUENCE</scope>
    <source>
        <strain evidence="1">NSJ-63</strain>
    </source>
</reference>
<accession>A0A926DHH1</accession>
<dbReference type="EMBL" id="JACRSS010000001">
    <property type="protein sequence ID" value="MBC8537941.1"/>
    <property type="molecule type" value="Genomic_DNA"/>
</dbReference>
<evidence type="ECO:0000313" key="1">
    <source>
        <dbReference type="EMBL" id="MBC8537941.1"/>
    </source>
</evidence>
<gene>
    <name evidence="1" type="ORF">H8693_03195</name>
</gene>
<dbReference type="Proteomes" id="UP000617951">
    <property type="component" value="Unassembled WGS sequence"/>
</dbReference>